<reference evidence="3" key="1">
    <citation type="journal article" date="2022" name="Toxins">
        <title>Genomic Analysis of Sphingopyxis sp. USTB-05 for Biodegrading Cyanobacterial Hepatotoxins.</title>
        <authorList>
            <person name="Liu C."/>
            <person name="Xu Q."/>
            <person name="Zhao Z."/>
            <person name="Zhang H."/>
            <person name="Liu X."/>
            <person name="Yin C."/>
            <person name="Liu Y."/>
            <person name="Yan H."/>
        </authorList>
    </citation>
    <scope>NUCLEOTIDE SEQUENCE</scope>
    <source>
        <strain evidence="3">NBD5</strain>
    </source>
</reference>
<dbReference type="Gene3D" id="2.120.10.30">
    <property type="entry name" value="TolB, C-terminal domain"/>
    <property type="match status" value="1"/>
</dbReference>
<evidence type="ECO:0000259" key="2">
    <source>
        <dbReference type="Pfam" id="PF08450"/>
    </source>
</evidence>
<organism evidence="3 4">
    <name type="scientific">Sphingomonas morindae</name>
    <dbReference type="NCBI Taxonomy" id="1541170"/>
    <lineage>
        <taxon>Bacteria</taxon>
        <taxon>Pseudomonadati</taxon>
        <taxon>Pseudomonadota</taxon>
        <taxon>Alphaproteobacteria</taxon>
        <taxon>Sphingomonadales</taxon>
        <taxon>Sphingomonadaceae</taxon>
        <taxon>Sphingomonas</taxon>
    </lineage>
</organism>
<accession>A0ABY4X616</accession>
<dbReference type="PRINTS" id="PR01790">
    <property type="entry name" value="SMP30FAMILY"/>
</dbReference>
<dbReference type="InterPro" id="IPR013658">
    <property type="entry name" value="SGL"/>
</dbReference>
<dbReference type="EMBL" id="CP084930">
    <property type="protein sequence ID" value="USI72343.1"/>
    <property type="molecule type" value="Genomic_DNA"/>
</dbReference>
<dbReference type="Proteomes" id="UP001056937">
    <property type="component" value="Chromosome 1"/>
</dbReference>
<feature type="domain" description="SMP-30/Gluconolactonase/LRE-like region" evidence="2">
    <location>
        <begin position="20"/>
        <end position="261"/>
    </location>
</feature>
<dbReference type="InterPro" id="IPR005511">
    <property type="entry name" value="SMP-30"/>
</dbReference>
<evidence type="ECO:0000313" key="3">
    <source>
        <dbReference type="EMBL" id="USI72343.1"/>
    </source>
</evidence>
<dbReference type="PANTHER" id="PTHR10907:SF47">
    <property type="entry name" value="REGUCALCIN"/>
    <property type="match status" value="1"/>
</dbReference>
<gene>
    <name evidence="3" type="ORF">LHA26_13735</name>
</gene>
<evidence type="ECO:0000313" key="4">
    <source>
        <dbReference type="Proteomes" id="UP001056937"/>
    </source>
</evidence>
<sequence length="295" mass="30987">MSGEAIAAEVRPVLEVGATLGEGPVWDARDGVLWFVDIKQRRVYRHDPARGATEHWTAPEQVGWVLPAAEGGMIAGLKTGVHRFDPASGAFTLHHDPEPALPGNRLNDATTDAAGRIWFGSMDDGEQGLTGRLYRLDPDGLRESGLPPVAITNGPAISGDGRTLYHTDTAGGVIWRVALDEQGLAGAAEIFTTIPAAEGHPDGSVVDAEDCLWVGLYGGWGVRRYDPSGRLIGTVAFPVANITKIAFGGPDLRTAYATTARQGLDAQALAAQPLAGALFAFEPGVAGRALVPARI</sequence>
<comment type="similarity">
    <text evidence="1">Belongs to the SMP-30/CGR1 family.</text>
</comment>
<proteinExistence type="inferred from homology"/>
<keyword evidence="4" id="KW-1185">Reference proteome</keyword>
<dbReference type="InterPro" id="IPR011042">
    <property type="entry name" value="6-blade_b-propeller_TolB-like"/>
</dbReference>
<name>A0ABY4X616_9SPHN</name>
<dbReference type="Pfam" id="PF08450">
    <property type="entry name" value="SGL"/>
    <property type="match status" value="1"/>
</dbReference>
<dbReference type="PANTHER" id="PTHR10907">
    <property type="entry name" value="REGUCALCIN"/>
    <property type="match status" value="1"/>
</dbReference>
<dbReference type="SUPFAM" id="SSF63829">
    <property type="entry name" value="Calcium-dependent phosphotriesterase"/>
    <property type="match status" value="1"/>
</dbReference>
<protein>
    <submittedName>
        <fullName evidence="3">SMP-30/gluconolactonase/LRE family protein</fullName>
    </submittedName>
</protein>
<evidence type="ECO:0000256" key="1">
    <source>
        <dbReference type="ARBA" id="ARBA00008853"/>
    </source>
</evidence>